<dbReference type="AlphaFoldDB" id="A0AAN7Z8K4"/>
<name>A0AAN7Z8K4_9PEZI</name>
<dbReference type="Proteomes" id="UP001305414">
    <property type="component" value="Unassembled WGS sequence"/>
</dbReference>
<gene>
    <name evidence="1" type="ORF">RRF57_008781</name>
</gene>
<organism evidence="1 2">
    <name type="scientific">Xylaria bambusicola</name>
    <dbReference type="NCBI Taxonomy" id="326684"/>
    <lineage>
        <taxon>Eukaryota</taxon>
        <taxon>Fungi</taxon>
        <taxon>Dikarya</taxon>
        <taxon>Ascomycota</taxon>
        <taxon>Pezizomycotina</taxon>
        <taxon>Sordariomycetes</taxon>
        <taxon>Xylariomycetidae</taxon>
        <taxon>Xylariales</taxon>
        <taxon>Xylariaceae</taxon>
        <taxon>Xylaria</taxon>
    </lineage>
</organism>
<accession>A0AAN7Z8K4</accession>
<dbReference type="EMBL" id="JAWHQM010000029">
    <property type="protein sequence ID" value="KAK5633067.1"/>
    <property type="molecule type" value="Genomic_DNA"/>
</dbReference>
<evidence type="ECO:0000313" key="1">
    <source>
        <dbReference type="EMBL" id="KAK5633067.1"/>
    </source>
</evidence>
<comment type="caution">
    <text evidence="1">The sequence shown here is derived from an EMBL/GenBank/DDBJ whole genome shotgun (WGS) entry which is preliminary data.</text>
</comment>
<keyword evidence="2" id="KW-1185">Reference proteome</keyword>
<protein>
    <submittedName>
        <fullName evidence="1">Uncharacterized protein</fullName>
    </submittedName>
</protein>
<proteinExistence type="predicted"/>
<evidence type="ECO:0000313" key="2">
    <source>
        <dbReference type="Proteomes" id="UP001305414"/>
    </source>
</evidence>
<reference evidence="1 2" key="1">
    <citation type="submission" date="2023-10" db="EMBL/GenBank/DDBJ databases">
        <title>Draft genome sequence of Xylaria bambusicola isolate GMP-LS, the root and basal stem rot pathogen of sugarcane in Indonesia.</title>
        <authorList>
            <person name="Selvaraj P."/>
            <person name="Muralishankar V."/>
            <person name="Muruganantham S."/>
            <person name="Sp S."/>
            <person name="Haryani S."/>
            <person name="Lau K.J.X."/>
            <person name="Naqvi N.I."/>
        </authorList>
    </citation>
    <scope>NUCLEOTIDE SEQUENCE [LARGE SCALE GENOMIC DNA]</scope>
    <source>
        <strain evidence="1">GMP-LS</strain>
    </source>
</reference>
<sequence length="130" mass="13951">MLAFSSAPLSMLGARVLLGNAEVDNDVEAEVEVDRLLVVLKWDPAEATEPCDDAVLSRTTRLRTGLASLLVWLRAGEDCRVDGCALVARVRRLSSPMEATEALRMLLRLTGFCCSGCSGCSGCRGGYEGR</sequence>